<dbReference type="PIRSF" id="PIRSF004525">
    <property type="entry name" value="Pilin_peptidase-dep_B_prd"/>
    <property type="match status" value="1"/>
</dbReference>
<dbReference type="EMBL" id="SMCP01000004">
    <property type="protein sequence ID" value="TCV87873.1"/>
    <property type="molecule type" value="Genomic_DNA"/>
</dbReference>
<evidence type="ECO:0000313" key="3">
    <source>
        <dbReference type="EMBL" id="TNG89006.1"/>
    </source>
</evidence>
<reference evidence="3 5" key="2">
    <citation type="submission" date="2019-05" db="EMBL/GenBank/DDBJ databases">
        <title>Pasteurellaceae isolates from reptiles.</title>
        <authorList>
            <person name="Bojesen A.M."/>
            <person name="Lund E."/>
        </authorList>
    </citation>
    <scope>NUCLEOTIDE SEQUENCE [LARGE SCALE GENOMIC DNA]</scope>
    <source>
        <strain evidence="3 5">ELNT2x</strain>
    </source>
</reference>
<comment type="caution">
    <text evidence="2">The sequence shown here is derived from an EMBL/GenBank/DDBJ whole genome shotgun (WGS) entry which is preliminary data.</text>
</comment>
<reference evidence="2 4" key="1">
    <citation type="submission" date="2019-03" db="EMBL/GenBank/DDBJ databases">
        <title>Genomic Encyclopedia of Type Strains, Phase IV (KMG-IV): sequencing the most valuable type-strain genomes for metagenomic binning, comparative biology and taxonomic classification.</title>
        <authorList>
            <person name="Goeker M."/>
        </authorList>
    </citation>
    <scope>NUCLEOTIDE SEQUENCE [LARGE SCALE GENOMIC DNA]</scope>
    <source>
        <strain evidence="2 4">DSM 28140</strain>
    </source>
</reference>
<evidence type="ECO:0000313" key="2">
    <source>
        <dbReference type="EMBL" id="TCV87873.1"/>
    </source>
</evidence>
<gene>
    <name evidence="2" type="ORF">EDC16_10461</name>
    <name evidence="3" type="ORF">FHQ21_10550</name>
</gene>
<dbReference type="InterPro" id="IPR016419">
    <property type="entry name" value="Prepilin_Pept-dep_B_prd"/>
</dbReference>
<keyword evidence="1" id="KW-1133">Transmembrane helix</keyword>
<accession>A0A4R3YBW0</accession>
<dbReference type="AlphaFoldDB" id="A0A4R3YBW0"/>
<keyword evidence="1" id="KW-0472">Membrane</keyword>
<evidence type="ECO:0000313" key="4">
    <source>
        <dbReference type="Proteomes" id="UP000294619"/>
    </source>
</evidence>
<dbReference type="RefSeq" id="WP_132966105.1">
    <property type="nucleotide sequence ID" value="NZ_LEKL01000005.1"/>
</dbReference>
<dbReference type="Proteomes" id="UP000305526">
    <property type="component" value="Unassembled WGS sequence"/>
</dbReference>
<evidence type="ECO:0000256" key="1">
    <source>
        <dbReference type="SAM" id="Phobius"/>
    </source>
</evidence>
<proteinExistence type="predicted"/>
<keyword evidence="5" id="KW-1185">Reference proteome</keyword>
<evidence type="ECO:0000313" key="5">
    <source>
        <dbReference type="Proteomes" id="UP000305526"/>
    </source>
</evidence>
<protein>
    <submittedName>
        <fullName evidence="2">Prepilin peptidase dependent protein B</fullName>
    </submittedName>
</protein>
<feature type="transmembrane region" description="Helical" evidence="1">
    <location>
        <begin position="28"/>
        <end position="50"/>
    </location>
</feature>
<sequence>MIKPPVPAYTTINFRQVRYLTTWKKGSGLLALMVSIALGSFLLLLIVAFFTQAVNQNRELLLRLQLQHELNKVLHLMSKDIARSGFYHIQQTLEQSNIALFNHADGTATTITQANREAVNSCLLFWYDLDHSGCVGSQQGAQCQSEQRNSSNEIQKELFGYRLKSKMIETRAMYKNGTIQACEQAQCNGYIAEKGCDTRGWVDLLDTDIYQINLLRFSWLANRKGVLAEIGGSYKKQPKIRYQSAVVIALNNRLAQGSQTVSP</sequence>
<organism evidence="2 4">
    <name type="scientific">Testudinibacter aquarius</name>
    <dbReference type="NCBI Taxonomy" id="1524974"/>
    <lineage>
        <taxon>Bacteria</taxon>
        <taxon>Pseudomonadati</taxon>
        <taxon>Pseudomonadota</taxon>
        <taxon>Gammaproteobacteria</taxon>
        <taxon>Pasteurellales</taxon>
        <taxon>Pasteurellaceae</taxon>
        <taxon>Testudinibacter</taxon>
    </lineage>
</organism>
<dbReference type="Proteomes" id="UP000294619">
    <property type="component" value="Unassembled WGS sequence"/>
</dbReference>
<dbReference type="EMBL" id="VDGV01000107">
    <property type="protein sequence ID" value="TNG89006.1"/>
    <property type="molecule type" value="Genomic_DNA"/>
</dbReference>
<keyword evidence="1" id="KW-0812">Transmembrane</keyword>
<name>A0A4R3YBW0_9PAST</name>